<feature type="region of interest" description="Disordered" evidence="2">
    <location>
        <begin position="480"/>
        <end position="504"/>
    </location>
</feature>
<keyword evidence="1" id="KW-0175">Coiled coil</keyword>
<dbReference type="Proteomes" id="UP000094236">
    <property type="component" value="Unassembled WGS sequence"/>
</dbReference>
<evidence type="ECO:0000256" key="2">
    <source>
        <dbReference type="SAM" id="MobiDB-lite"/>
    </source>
</evidence>
<proteinExistence type="predicted"/>
<protein>
    <submittedName>
        <fullName evidence="3">Uncharacterized protein</fullName>
    </submittedName>
</protein>
<gene>
    <name evidence="3" type="ORF">PACTADRAFT_52117</name>
</gene>
<feature type="region of interest" description="Disordered" evidence="2">
    <location>
        <begin position="225"/>
        <end position="248"/>
    </location>
</feature>
<reference evidence="4" key="1">
    <citation type="submission" date="2016-05" db="EMBL/GenBank/DDBJ databases">
        <title>Comparative genomics of biotechnologically important yeasts.</title>
        <authorList>
            <consortium name="DOE Joint Genome Institute"/>
            <person name="Riley R."/>
            <person name="Haridas S."/>
            <person name="Wolfe K.H."/>
            <person name="Lopes M.R."/>
            <person name="Hittinger C.T."/>
            <person name="Goker M."/>
            <person name="Salamov A."/>
            <person name="Wisecaver J."/>
            <person name="Long T.M."/>
            <person name="Aerts A.L."/>
            <person name="Barry K."/>
            <person name="Choi C."/>
            <person name="Clum A."/>
            <person name="Coughlan A.Y."/>
            <person name="Deshpande S."/>
            <person name="Douglass A.P."/>
            <person name="Hanson S.J."/>
            <person name="Klenk H.-P."/>
            <person name="Labutti K."/>
            <person name="Lapidus A."/>
            <person name="Lindquist E."/>
            <person name="Lipzen A."/>
            <person name="Meier-Kolthoff J.P."/>
            <person name="Ohm R.A."/>
            <person name="Otillar R.P."/>
            <person name="Pangilinan J."/>
            <person name="Peng Y."/>
            <person name="Rokas A."/>
            <person name="Rosa C.A."/>
            <person name="Scheuner C."/>
            <person name="Sibirny A.A."/>
            <person name="Slot J.C."/>
            <person name="Stielow J.B."/>
            <person name="Sun H."/>
            <person name="Kurtzman C.P."/>
            <person name="Blackwell M."/>
            <person name="Grigoriev I.V."/>
            <person name="Jeffries T.W."/>
        </authorList>
    </citation>
    <scope>NUCLEOTIDE SEQUENCE [LARGE SCALE GENOMIC DNA]</scope>
    <source>
        <strain evidence="4">NRRL Y-2460</strain>
    </source>
</reference>
<evidence type="ECO:0000256" key="1">
    <source>
        <dbReference type="SAM" id="Coils"/>
    </source>
</evidence>
<dbReference type="EMBL" id="KV454018">
    <property type="protein sequence ID" value="ODV93553.1"/>
    <property type="molecule type" value="Genomic_DNA"/>
</dbReference>
<keyword evidence="4" id="KW-1185">Reference proteome</keyword>
<sequence length="533" mass="61331">MVYDIRDNNDNFNSNSRPLRPYFRHRVNDGLKPFAKNSKIGGRTLTLGQQGSKDEALRFLRSRSSNFPLPEVQPNLAEATNLLRPSSRGRFEKSCITSTRPLKSILRNRYDYNNNNNNNKSFGGGKDYAIRKKTSNYRSGMPNSIKKNLNYRNNNLKTTRSKKLTKFVTGMIWSAISGIGSNVFNMVLGSGDNMGLSKEDSNYLQTKINTANNIKITQIPNEIKSTTEHKPKAEDNERRNIEEPTKNDNDNNFEVLKILQKKQEILENLNKKIISLEEENQKLLKDNKAALLRKEIEKQELAIENELIKKEVASLRSLIRETKLKNENKENQENNSDFISLKNYKLLNQDIDNTEKLINIGTIYKDEANTSSDNTTYSMKQLKRRIEERKLKTARRKTQRLQSSPRIPSSPPKSIFNVPNVHNVPNVPKSNNSFKEEELNSKIRNIEKSLQLLTNKLILQEKLKKNQDLPLSEISNILNNNNKTTNKNSNSNLMNTNNSNPIKDTHKVSIDEETDKEFNKSIEQSECFSPIRI</sequence>
<feature type="compositionally biased region" description="Low complexity" evidence="2">
    <location>
        <begin position="480"/>
        <end position="500"/>
    </location>
</feature>
<feature type="region of interest" description="Disordered" evidence="2">
    <location>
        <begin position="392"/>
        <end position="433"/>
    </location>
</feature>
<organism evidence="3 4">
    <name type="scientific">Pachysolen tannophilus NRRL Y-2460</name>
    <dbReference type="NCBI Taxonomy" id="669874"/>
    <lineage>
        <taxon>Eukaryota</taxon>
        <taxon>Fungi</taxon>
        <taxon>Dikarya</taxon>
        <taxon>Ascomycota</taxon>
        <taxon>Saccharomycotina</taxon>
        <taxon>Pichiomycetes</taxon>
        <taxon>Pachysolenaceae</taxon>
        <taxon>Pachysolen</taxon>
    </lineage>
</organism>
<feature type="compositionally biased region" description="Low complexity" evidence="2">
    <location>
        <begin position="403"/>
        <end position="432"/>
    </location>
</feature>
<name>A0A1E4TP65_PACTA</name>
<evidence type="ECO:0000313" key="3">
    <source>
        <dbReference type="EMBL" id="ODV93553.1"/>
    </source>
</evidence>
<evidence type="ECO:0000313" key="4">
    <source>
        <dbReference type="Proteomes" id="UP000094236"/>
    </source>
</evidence>
<feature type="coiled-coil region" evidence="1">
    <location>
        <begin position="259"/>
        <end position="335"/>
    </location>
</feature>
<dbReference type="AlphaFoldDB" id="A0A1E4TP65"/>
<accession>A0A1E4TP65</accession>